<feature type="transmembrane region" description="Helical" evidence="8">
    <location>
        <begin position="674"/>
        <end position="692"/>
    </location>
</feature>
<dbReference type="EMBL" id="KN832886">
    <property type="protein sequence ID" value="KIM95803.1"/>
    <property type="molecule type" value="Genomic_DNA"/>
</dbReference>
<dbReference type="Proteomes" id="UP000054321">
    <property type="component" value="Unassembled WGS sequence"/>
</dbReference>
<proteinExistence type="inferred from homology"/>
<keyword evidence="3" id="KW-0808">Transferase</keyword>
<dbReference type="GO" id="GO:0005975">
    <property type="term" value="P:carbohydrate metabolic process"/>
    <property type="evidence" value="ECO:0007669"/>
    <property type="project" value="UniProtKB-ARBA"/>
</dbReference>
<feature type="transmembrane region" description="Helical" evidence="8">
    <location>
        <begin position="377"/>
        <end position="396"/>
    </location>
</feature>
<keyword evidence="7" id="KW-0325">Glycoprotein</keyword>
<feature type="transmembrane region" description="Helical" evidence="8">
    <location>
        <begin position="408"/>
        <end position="428"/>
    </location>
</feature>
<evidence type="ECO:0000256" key="8">
    <source>
        <dbReference type="SAM" id="Phobius"/>
    </source>
</evidence>
<feature type="transmembrane region" description="Helical" evidence="8">
    <location>
        <begin position="7"/>
        <end position="28"/>
    </location>
</feature>
<evidence type="ECO:0000256" key="7">
    <source>
        <dbReference type="ARBA" id="ARBA00023180"/>
    </source>
</evidence>
<evidence type="ECO:0000256" key="6">
    <source>
        <dbReference type="ARBA" id="ARBA00023136"/>
    </source>
</evidence>
<feature type="transmembrane region" description="Helical" evidence="8">
    <location>
        <begin position="537"/>
        <end position="556"/>
    </location>
</feature>
<evidence type="ECO:0000256" key="5">
    <source>
        <dbReference type="ARBA" id="ARBA00022989"/>
    </source>
</evidence>
<dbReference type="GO" id="GO:0005794">
    <property type="term" value="C:Golgi apparatus"/>
    <property type="evidence" value="ECO:0007669"/>
    <property type="project" value="UniProtKB-ARBA"/>
</dbReference>
<dbReference type="AlphaFoldDB" id="A0A0C3CA54"/>
<evidence type="ECO:0000259" key="9">
    <source>
        <dbReference type="Pfam" id="PF07779"/>
    </source>
</evidence>
<feature type="transmembrane region" description="Helical" evidence="8">
    <location>
        <begin position="750"/>
        <end position="772"/>
    </location>
</feature>
<dbReference type="HOGENOM" id="CLU_008003_0_0_1"/>
<keyword evidence="4 8" id="KW-0812">Transmembrane</keyword>
<keyword evidence="6 8" id="KW-0472">Membrane</keyword>
<protein>
    <recommendedName>
        <fullName evidence="9">Cas1p 10 TM acyl transferase domain-containing protein</fullName>
    </recommendedName>
</protein>
<sequence length="844" mass="96212">MIASTTFARATAIVFAAFFLIGVLISSIRHSDDPYRCQALLRTGRWLDPPDKNGARKSFVNWQPDGCMLRKYEPADIHQCMEGRHMVFSGDSTTRQVFWAMGRLLDREKSNEGRDKAGIHESYNITFDGIQMLQIWNPLLETGDKNHDLTIQLELYQQERHNPVSVQDQKSAGLIMLGAGSWFALDYFKDEGRERFSSAITNVTDIMLHWNLPMFGEHHMDPLDGVGTEVFFAPIAPPIYAELPEYRKGPKGIQPGEVEGLDDYLSSIEMEKRISLLWGFLALTRDDPGAIVDRDVTGFHVIDTVAEIKAHILLNLRCNAKLNRLQGNSHGRTCCTDYPSQSFVQQALVAIGIFYVLLCVACEVFDFLTGRASRWPLLSMDVGIFVTALLCCYYADRTHLLAKGSKQLMSQEFGILTGLVAFIGLVSIRKSQQPSKSQSHEPQESQPLLSRDQTDEWKGWMQALILIYHWCGASKSLEIYIVIRILVAAYLFQTGYGHTLYFLTKKDFSFQRVTSTMLRLNLLSCALPYFMNTNYMLYYFAPLVSFWFMVVYITLAIGSKHNHSLRILLWKIAISLVVVAVVLLATPLPRWTFAILRTIFRIDWDLHEWEFRVGLDAFIVYIGMLTAIAYHRTGQCDSFRLERYVFAMLGFVAIPGYWYCCMASFKSKQSYNQWHPYISFVPILAFIAMRNVTRSVRSYYSKAFAWLGRCALETFTLQFHLFLAADTKGILLLGQFTGDGTLLHDRWRDLLLIVPVFLWLSGRVASATNYILKLFTEKGLSGDNLDDAEKDVGIEPCLASSSLSRHTFLAQAVRLIPRSRSFIDDLRVRVAALVGFMWLLNLLY</sequence>
<name>A0A0C3CA54_OIDMZ</name>
<comment type="similarity">
    <text evidence="2">Belongs to the PC-esterase family. CASD1 subfamily.</text>
</comment>
<dbReference type="Pfam" id="PF07779">
    <property type="entry name" value="Cas1_AcylT"/>
    <property type="match status" value="1"/>
</dbReference>
<organism evidence="10 11">
    <name type="scientific">Oidiodendron maius (strain Zn)</name>
    <dbReference type="NCBI Taxonomy" id="913774"/>
    <lineage>
        <taxon>Eukaryota</taxon>
        <taxon>Fungi</taxon>
        <taxon>Dikarya</taxon>
        <taxon>Ascomycota</taxon>
        <taxon>Pezizomycotina</taxon>
        <taxon>Leotiomycetes</taxon>
        <taxon>Leotiomycetes incertae sedis</taxon>
        <taxon>Myxotrichaceae</taxon>
        <taxon>Oidiodendron</taxon>
    </lineage>
</organism>
<evidence type="ECO:0000313" key="10">
    <source>
        <dbReference type="EMBL" id="KIM95803.1"/>
    </source>
</evidence>
<feature type="domain" description="Cas1p 10 TM acyl transferase" evidence="9">
    <location>
        <begin position="331"/>
        <end position="775"/>
    </location>
</feature>
<feature type="transmembrane region" description="Helical" evidence="8">
    <location>
        <begin position="609"/>
        <end position="629"/>
    </location>
</feature>
<keyword evidence="11" id="KW-1185">Reference proteome</keyword>
<evidence type="ECO:0000256" key="2">
    <source>
        <dbReference type="ARBA" id="ARBA00010666"/>
    </source>
</evidence>
<feature type="transmembrane region" description="Helical" evidence="8">
    <location>
        <begin position="641"/>
        <end position="659"/>
    </location>
</feature>
<dbReference type="GO" id="GO:0016020">
    <property type="term" value="C:membrane"/>
    <property type="evidence" value="ECO:0007669"/>
    <property type="project" value="UniProtKB-SubCell"/>
</dbReference>
<dbReference type="PANTHER" id="PTHR13533">
    <property type="entry name" value="N-ACETYLNEURAMINATE 9-O-ACETYLTRANSFERASE"/>
    <property type="match status" value="1"/>
</dbReference>
<evidence type="ECO:0000256" key="4">
    <source>
        <dbReference type="ARBA" id="ARBA00022692"/>
    </source>
</evidence>
<reference evidence="10 11" key="1">
    <citation type="submission" date="2014-04" db="EMBL/GenBank/DDBJ databases">
        <authorList>
            <consortium name="DOE Joint Genome Institute"/>
            <person name="Kuo A."/>
            <person name="Martino E."/>
            <person name="Perotto S."/>
            <person name="Kohler A."/>
            <person name="Nagy L.G."/>
            <person name="Floudas D."/>
            <person name="Copeland A."/>
            <person name="Barry K.W."/>
            <person name="Cichocki N."/>
            <person name="Veneault-Fourrey C."/>
            <person name="LaButti K."/>
            <person name="Lindquist E.A."/>
            <person name="Lipzen A."/>
            <person name="Lundell T."/>
            <person name="Morin E."/>
            <person name="Murat C."/>
            <person name="Sun H."/>
            <person name="Tunlid A."/>
            <person name="Henrissat B."/>
            <person name="Grigoriev I.V."/>
            <person name="Hibbett D.S."/>
            <person name="Martin F."/>
            <person name="Nordberg H.P."/>
            <person name="Cantor M.N."/>
            <person name="Hua S.X."/>
        </authorList>
    </citation>
    <scope>NUCLEOTIDE SEQUENCE [LARGE SCALE GENOMIC DNA]</scope>
    <source>
        <strain evidence="10 11">Zn</strain>
    </source>
</reference>
<dbReference type="OrthoDB" id="1932925at2759"/>
<evidence type="ECO:0000313" key="11">
    <source>
        <dbReference type="Proteomes" id="UP000054321"/>
    </source>
</evidence>
<accession>A0A0C3CA54</accession>
<keyword evidence="5 8" id="KW-1133">Transmembrane helix</keyword>
<comment type="subcellular location">
    <subcellularLocation>
        <location evidence="1">Membrane</location>
        <topology evidence="1">Multi-pass membrane protein</topology>
    </subcellularLocation>
</comment>
<dbReference type="InterPro" id="IPR012419">
    <property type="entry name" value="Cas1_AcylTrans_dom"/>
</dbReference>
<gene>
    <name evidence="10" type="ORF">OIDMADRAFT_206159</name>
</gene>
<evidence type="ECO:0000256" key="3">
    <source>
        <dbReference type="ARBA" id="ARBA00022679"/>
    </source>
</evidence>
<evidence type="ECO:0000256" key="1">
    <source>
        <dbReference type="ARBA" id="ARBA00004141"/>
    </source>
</evidence>
<dbReference type="PANTHER" id="PTHR13533:SF1">
    <property type="entry name" value="N-ACETYLNEURAMINATE 9-O-ACETYLTRANSFERASE"/>
    <property type="match status" value="1"/>
</dbReference>
<dbReference type="InParanoid" id="A0A0C3CA54"/>
<reference evidence="11" key="2">
    <citation type="submission" date="2015-01" db="EMBL/GenBank/DDBJ databases">
        <title>Evolutionary Origins and Diversification of the Mycorrhizal Mutualists.</title>
        <authorList>
            <consortium name="DOE Joint Genome Institute"/>
            <consortium name="Mycorrhizal Genomics Consortium"/>
            <person name="Kohler A."/>
            <person name="Kuo A."/>
            <person name="Nagy L.G."/>
            <person name="Floudas D."/>
            <person name="Copeland A."/>
            <person name="Barry K.W."/>
            <person name="Cichocki N."/>
            <person name="Veneault-Fourrey C."/>
            <person name="LaButti K."/>
            <person name="Lindquist E.A."/>
            <person name="Lipzen A."/>
            <person name="Lundell T."/>
            <person name="Morin E."/>
            <person name="Murat C."/>
            <person name="Riley R."/>
            <person name="Ohm R."/>
            <person name="Sun H."/>
            <person name="Tunlid A."/>
            <person name="Henrissat B."/>
            <person name="Grigoriev I.V."/>
            <person name="Hibbett D.S."/>
            <person name="Martin F."/>
        </authorList>
    </citation>
    <scope>NUCLEOTIDE SEQUENCE [LARGE SCALE GENOMIC DNA]</scope>
    <source>
        <strain evidence="11">Zn</strain>
    </source>
</reference>
<dbReference type="GO" id="GO:0016740">
    <property type="term" value="F:transferase activity"/>
    <property type="evidence" value="ECO:0007669"/>
    <property type="project" value="UniProtKB-KW"/>
</dbReference>
<feature type="transmembrane region" description="Helical" evidence="8">
    <location>
        <begin position="343"/>
        <end position="365"/>
    </location>
</feature>
<feature type="transmembrane region" description="Helical" evidence="8">
    <location>
        <begin position="568"/>
        <end position="589"/>
    </location>
</feature>